<name>A0A8C6Z0W7_NOTPE</name>
<evidence type="ECO:0000256" key="4">
    <source>
        <dbReference type="ARBA" id="ARBA00023128"/>
    </source>
</evidence>
<evidence type="ECO:0000313" key="7">
    <source>
        <dbReference type="Proteomes" id="UP000694420"/>
    </source>
</evidence>
<dbReference type="PANTHER" id="PTHR21192:SF2">
    <property type="entry name" value="NADH DEHYDROGENASE [UBIQUINONE] 1 ALPHA SUBCOMPLEX ASSEMBLY FACTOR 3"/>
    <property type="match status" value="1"/>
</dbReference>
<dbReference type="GO" id="GO:0005743">
    <property type="term" value="C:mitochondrial inner membrane"/>
    <property type="evidence" value="ECO:0007669"/>
    <property type="project" value="TreeGrafter"/>
</dbReference>
<evidence type="ECO:0000256" key="2">
    <source>
        <dbReference type="ARBA" id="ARBA00004173"/>
    </source>
</evidence>
<evidence type="ECO:0000256" key="5">
    <source>
        <dbReference type="ARBA" id="ARBA00049984"/>
    </source>
</evidence>
<dbReference type="SUPFAM" id="SSF64076">
    <property type="entry name" value="MTH938-like"/>
    <property type="match status" value="1"/>
</dbReference>
<dbReference type="Proteomes" id="UP000694420">
    <property type="component" value="Unplaced"/>
</dbReference>
<comment type="subcellular location">
    <subcellularLocation>
        <location evidence="2">Mitochondrion</location>
    </subcellularLocation>
</comment>
<keyword evidence="4" id="KW-0496">Mitochondrion</keyword>
<reference evidence="6" key="2">
    <citation type="submission" date="2025-09" db="UniProtKB">
        <authorList>
            <consortium name="Ensembl"/>
        </authorList>
    </citation>
    <scope>IDENTIFICATION</scope>
</reference>
<dbReference type="GO" id="GO:0032981">
    <property type="term" value="P:mitochondrial respiratory chain complex I assembly"/>
    <property type="evidence" value="ECO:0007669"/>
    <property type="project" value="InterPro"/>
</dbReference>
<keyword evidence="7" id="KW-1185">Reference proteome</keyword>
<evidence type="ECO:0000256" key="1">
    <source>
        <dbReference type="ARBA" id="ARBA00004069"/>
    </source>
</evidence>
<sequence>MFIEGYTNRGFAVSGSLVVGPCAVLPRAILQWNVSDRAPTCRPALRPLAEILVLGTGDRVERLHPALMKHMRACGIAVEVQDTANACATFNFLMSEKRLTAAALIPPRSSLARLAPAASERESC</sequence>
<organism evidence="6 7">
    <name type="scientific">Nothoprocta perdicaria</name>
    <name type="common">Chilean tinamou</name>
    <name type="synonym">Crypturus perdicarius</name>
    <dbReference type="NCBI Taxonomy" id="30464"/>
    <lineage>
        <taxon>Eukaryota</taxon>
        <taxon>Metazoa</taxon>
        <taxon>Chordata</taxon>
        <taxon>Craniata</taxon>
        <taxon>Vertebrata</taxon>
        <taxon>Euteleostomi</taxon>
        <taxon>Archelosauria</taxon>
        <taxon>Archosauria</taxon>
        <taxon>Dinosauria</taxon>
        <taxon>Saurischia</taxon>
        <taxon>Theropoda</taxon>
        <taxon>Coelurosauria</taxon>
        <taxon>Aves</taxon>
        <taxon>Palaeognathae</taxon>
        <taxon>Tinamiformes</taxon>
        <taxon>Tinamidae</taxon>
        <taxon>Nothoprocta</taxon>
    </lineage>
</organism>
<dbReference type="CDD" id="cd05125">
    <property type="entry name" value="Mth938_2P1-like"/>
    <property type="match status" value="1"/>
</dbReference>
<protein>
    <recommendedName>
        <fullName evidence="3">NADH dehydrogenase [ubiquinone] 1 alpha subcomplex assembly factor 3</fullName>
    </recommendedName>
</protein>
<comment type="similarity">
    <text evidence="5">Belongs to the NDUFAF3 family.</text>
</comment>
<dbReference type="InterPro" id="IPR036748">
    <property type="entry name" value="MTH938-like_sf"/>
</dbReference>
<evidence type="ECO:0000313" key="6">
    <source>
        <dbReference type="Ensembl" id="ENSNPEP00000005117.1"/>
    </source>
</evidence>
<dbReference type="Gene3D" id="3.40.1230.10">
    <property type="entry name" value="MTH938-like"/>
    <property type="match status" value="1"/>
</dbReference>
<dbReference type="InterPro" id="IPR007523">
    <property type="entry name" value="NDUFAF3/AAMDC"/>
</dbReference>
<evidence type="ECO:0000256" key="3">
    <source>
        <dbReference type="ARBA" id="ARBA00021776"/>
    </source>
</evidence>
<reference evidence="6" key="1">
    <citation type="submission" date="2025-08" db="UniProtKB">
        <authorList>
            <consortium name="Ensembl"/>
        </authorList>
    </citation>
    <scope>IDENTIFICATION</scope>
</reference>
<proteinExistence type="inferred from homology"/>
<accession>A0A8C6Z0W7</accession>
<comment type="function">
    <text evidence="1">Essential factor for the assembly of mitochondrial NADH:ubiquinone oxidoreductase complex (complex I).</text>
</comment>
<dbReference type="InterPro" id="IPR034095">
    <property type="entry name" value="NDUF3"/>
</dbReference>
<dbReference type="Ensembl" id="ENSNPET00000005246.1">
    <property type="protein sequence ID" value="ENSNPEP00000005117.1"/>
    <property type="gene ID" value="ENSNPEG00000003871.1"/>
</dbReference>
<dbReference type="PANTHER" id="PTHR21192">
    <property type="entry name" value="NUCLEAR PROTEIN E3-3"/>
    <property type="match status" value="1"/>
</dbReference>
<dbReference type="Pfam" id="PF04430">
    <property type="entry name" value="DUF498"/>
    <property type="match status" value="1"/>
</dbReference>
<dbReference type="AlphaFoldDB" id="A0A8C6Z0W7"/>